<dbReference type="OrthoDB" id="10480101at2759"/>
<evidence type="ECO:0000256" key="1">
    <source>
        <dbReference type="SAM" id="MobiDB-lite"/>
    </source>
</evidence>
<protein>
    <submittedName>
        <fullName evidence="2">Uncharacterized protein</fullName>
    </submittedName>
</protein>
<gene>
    <name evidence="2" type="ORF">CC84DRAFT_1253918</name>
</gene>
<name>A0A177CXA2_9PLEO</name>
<keyword evidence="3" id="KW-1185">Reference proteome</keyword>
<dbReference type="GeneID" id="28767901"/>
<dbReference type="Proteomes" id="UP000077069">
    <property type="component" value="Unassembled WGS sequence"/>
</dbReference>
<dbReference type="AlphaFoldDB" id="A0A177CXA2"/>
<evidence type="ECO:0000313" key="3">
    <source>
        <dbReference type="Proteomes" id="UP000077069"/>
    </source>
</evidence>
<dbReference type="EMBL" id="KV441548">
    <property type="protein sequence ID" value="OAG11457.1"/>
    <property type="molecule type" value="Genomic_DNA"/>
</dbReference>
<proteinExistence type="predicted"/>
<dbReference type="RefSeq" id="XP_018041822.1">
    <property type="nucleotide sequence ID" value="XM_018184415.1"/>
</dbReference>
<accession>A0A177CXA2</accession>
<feature type="region of interest" description="Disordered" evidence="1">
    <location>
        <begin position="1"/>
        <end position="42"/>
    </location>
</feature>
<sequence>MQPLTHQQEPPPGAPSNCLSALHHAQNQTPASQRTRTTFPSLLDSTTNPSHRLLEITIFSLLRHGLTFMQIAAFLEHERTHAAQGITQLRDALRTFHFARLLNGEGARSWVEWRVATWPRWPRAWEVAMLGGWALEVWAWAVHEAGENGKTGILEDEGEGRETAGVCCHGFAILKRKRWGTLRERLRAMV</sequence>
<evidence type="ECO:0000313" key="2">
    <source>
        <dbReference type="EMBL" id="OAG11457.1"/>
    </source>
</evidence>
<feature type="compositionally biased region" description="Polar residues" evidence="1">
    <location>
        <begin position="25"/>
        <end position="42"/>
    </location>
</feature>
<organism evidence="2 3">
    <name type="scientific">Paraphaeosphaeria sporulosa</name>
    <dbReference type="NCBI Taxonomy" id="1460663"/>
    <lineage>
        <taxon>Eukaryota</taxon>
        <taxon>Fungi</taxon>
        <taxon>Dikarya</taxon>
        <taxon>Ascomycota</taxon>
        <taxon>Pezizomycotina</taxon>
        <taxon>Dothideomycetes</taxon>
        <taxon>Pleosporomycetidae</taxon>
        <taxon>Pleosporales</taxon>
        <taxon>Massarineae</taxon>
        <taxon>Didymosphaeriaceae</taxon>
        <taxon>Paraphaeosphaeria</taxon>
    </lineage>
</organism>
<reference evidence="2 3" key="1">
    <citation type="submission" date="2016-05" db="EMBL/GenBank/DDBJ databases">
        <title>Comparative analysis of secretome profiles of manganese(II)-oxidizing ascomycete fungi.</title>
        <authorList>
            <consortium name="DOE Joint Genome Institute"/>
            <person name="Zeiner C.A."/>
            <person name="Purvine S.O."/>
            <person name="Zink E.M."/>
            <person name="Wu S."/>
            <person name="Pasa-Tolic L."/>
            <person name="Chaput D.L."/>
            <person name="Haridas S."/>
            <person name="Grigoriev I.V."/>
            <person name="Santelli C.M."/>
            <person name="Hansel C.M."/>
        </authorList>
    </citation>
    <scope>NUCLEOTIDE SEQUENCE [LARGE SCALE GENOMIC DNA]</scope>
    <source>
        <strain evidence="2 3">AP3s5-JAC2a</strain>
    </source>
</reference>
<dbReference type="InParanoid" id="A0A177CXA2"/>